<organism evidence="1 2">
    <name type="scientific">Porites lobata</name>
    <dbReference type="NCBI Taxonomy" id="104759"/>
    <lineage>
        <taxon>Eukaryota</taxon>
        <taxon>Metazoa</taxon>
        <taxon>Cnidaria</taxon>
        <taxon>Anthozoa</taxon>
        <taxon>Hexacorallia</taxon>
        <taxon>Scleractinia</taxon>
        <taxon>Fungiina</taxon>
        <taxon>Poritidae</taxon>
        <taxon>Porites</taxon>
    </lineage>
</organism>
<gene>
    <name evidence="1" type="ORF">PLOB_00016129</name>
</gene>
<dbReference type="InterPro" id="IPR036691">
    <property type="entry name" value="Endo/exonu/phosph_ase_sf"/>
</dbReference>
<dbReference type="EMBL" id="CALNXK010000002">
    <property type="protein sequence ID" value="CAH3033870.1"/>
    <property type="molecule type" value="Genomic_DNA"/>
</dbReference>
<sequence length="116" mass="13785">MAEQTINLVNVYAPNTNTKRRTFLLILELFISRENENILGGDFNSIMDNRLDKLGGDPNSRQAATYFLRTFNERYDLWDIWRERHKDERNYTWTARTTSTIYSFRQELIFSLLAAP</sequence>
<reference evidence="1 2" key="1">
    <citation type="submission" date="2022-05" db="EMBL/GenBank/DDBJ databases">
        <authorList>
            <consortium name="Genoscope - CEA"/>
            <person name="William W."/>
        </authorList>
    </citation>
    <scope>NUCLEOTIDE SEQUENCE [LARGE SCALE GENOMIC DNA]</scope>
</reference>
<proteinExistence type="predicted"/>
<accession>A0ABN8MQU9</accession>
<dbReference type="SUPFAM" id="SSF56219">
    <property type="entry name" value="DNase I-like"/>
    <property type="match status" value="1"/>
</dbReference>
<evidence type="ECO:0008006" key="3">
    <source>
        <dbReference type="Google" id="ProtNLM"/>
    </source>
</evidence>
<protein>
    <recommendedName>
        <fullName evidence="3">Endonuclease/exonuclease/phosphatase domain-containing protein</fullName>
    </recommendedName>
</protein>
<dbReference type="Proteomes" id="UP001159405">
    <property type="component" value="Unassembled WGS sequence"/>
</dbReference>
<comment type="caution">
    <text evidence="1">The sequence shown here is derived from an EMBL/GenBank/DDBJ whole genome shotgun (WGS) entry which is preliminary data.</text>
</comment>
<name>A0ABN8MQU9_9CNID</name>
<evidence type="ECO:0000313" key="2">
    <source>
        <dbReference type="Proteomes" id="UP001159405"/>
    </source>
</evidence>
<keyword evidence="2" id="KW-1185">Reference proteome</keyword>
<evidence type="ECO:0000313" key="1">
    <source>
        <dbReference type="EMBL" id="CAH3033870.1"/>
    </source>
</evidence>
<dbReference type="Gene3D" id="3.60.10.10">
    <property type="entry name" value="Endonuclease/exonuclease/phosphatase"/>
    <property type="match status" value="1"/>
</dbReference>